<protein>
    <recommendedName>
        <fullName evidence="4">Prepilin type IV endopeptidase peptidase domain-containing protein</fullName>
    </recommendedName>
</protein>
<dbReference type="RefSeq" id="WP_099908027.1">
    <property type="nucleotide sequence ID" value="NZ_BPQJ01000003.1"/>
</dbReference>
<evidence type="ECO:0000313" key="6">
    <source>
        <dbReference type="Proteomes" id="UP001055286"/>
    </source>
</evidence>
<keyword evidence="3" id="KW-1133">Transmembrane helix</keyword>
<dbReference type="PRINTS" id="PR00864">
    <property type="entry name" value="PREPILNPTASE"/>
</dbReference>
<reference evidence="5" key="2">
    <citation type="submission" date="2021-08" db="EMBL/GenBank/DDBJ databases">
        <authorList>
            <person name="Tani A."/>
            <person name="Ola A."/>
            <person name="Ogura Y."/>
            <person name="Katsura K."/>
            <person name="Hayashi T."/>
        </authorList>
    </citation>
    <scope>NUCLEOTIDE SEQUENCE</scope>
    <source>
        <strain evidence="5">JCM 32048</strain>
    </source>
</reference>
<reference evidence="5" key="1">
    <citation type="journal article" date="2016" name="Front. Microbiol.">
        <title>Genome Sequence of the Piezophilic, Mesophilic Sulfate-Reducing Bacterium Desulfovibrio indicus J2T.</title>
        <authorList>
            <person name="Cao J."/>
            <person name="Maignien L."/>
            <person name="Shao Z."/>
            <person name="Alain K."/>
            <person name="Jebbar M."/>
        </authorList>
    </citation>
    <scope>NUCLEOTIDE SEQUENCE</scope>
    <source>
        <strain evidence="5">JCM 32048</strain>
    </source>
</reference>
<keyword evidence="6" id="KW-1185">Reference proteome</keyword>
<dbReference type="GO" id="GO:0006465">
    <property type="term" value="P:signal peptide processing"/>
    <property type="evidence" value="ECO:0007669"/>
    <property type="project" value="TreeGrafter"/>
</dbReference>
<evidence type="ECO:0000256" key="3">
    <source>
        <dbReference type="SAM" id="Phobius"/>
    </source>
</evidence>
<keyword evidence="3" id="KW-0472">Membrane</keyword>
<dbReference type="GO" id="GO:0004190">
    <property type="term" value="F:aspartic-type endopeptidase activity"/>
    <property type="evidence" value="ECO:0007669"/>
    <property type="project" value="InterPro"/>
</dbReference>
<dbReference type="Proteomes" id="UP001055286">
    <property type="component" value="Unassembled WGS sequence"/>
</dbReference>
<dbReference type="InterPro" id="IPR000045">
    <property type="entry name" value="Prepilin_IV_endopep_pep"/>
</dbReference>
<comment type="caution">
    <text evidence="5">The sequence shown here is derived from an EMBL/GenBank/DDBJ whole genome shotgun (WGS) entry which is preliminary data.</text>
</comment>
<proteinExistence type="inferred from homology"/>
<comment type="similarity">
    <text evidence="1 2">Belongs to the peptidase A24 family.</text>
</comment>
<feature type="transmembrane region" description="Helical" evidence="3">
    <location>
        <begin position="138"/>
        <end position="158"/>
    </location>
</feature>
<dbReference type="AlphaFoldDB" id="A0AA37M394"/>
<dbReference type="InterPro" id="IPR014032">
    <property type="entry name" value="Peptidase_A24A_bac"/>
</dbReference>
<name>A0AA37M394_9HYPH</name>
<feature type="domain" description="Prepilin type IV endopeptidase peptidase" evidence="4">
    <location>
        <begin position="21"/>
        <end position="121"/>
    </location>
</feature>
<dbReference type="Gene3D" id="1.20.120.1220">
    <property type="match status" value="1"/>
</dbReference>
<sequence>MSAAFLAGALLPALLPLPLTLPASLIDLHRRIIPDALNLALLLLGLAVAGWRDGAEGIGLGLAQAGLAYGLFRTVRALHARASGRIGLGLGDVKFIAAAAAWTGLAGLPVLVLAASLSALAAVGLLALAGRAIGRETALPFGPFLALGLHAALLIGPAG</sequence>
<dbReference type="PANTHER" id="PTHR30487:SF0">
    <property type="entry name" value="PREPILIN LEADER PEPTIDASE_N-METHYLTRANSFERASE-RELATED"/>
    <property type="match status" value="1"/>
</dbReference>
<dbReference type="Pfam" id="PF01478">
    <property type="entry name" value="Peptidase_A24"/>
    <property type="match status" value="1"/>
</dbReference>
<gene>
    <name evidence="5" type="ORF">MPEAHAMD_0765</name>
</gene>
<feature type="transmembrane region" description="Helical" evidence="3">
    <location>
        <begin position="95"/>
        <end position="126"/>
    </location>
</feature>
<evidence type="ECO:0000313" key="5">
    <source>
        <dbReference type="EMBL" id="GJD60626.1"/>
    </source>
</evidence>
<organism evidence="5 6">
    <name type="scientific">Methylobacterium frigidaeris</name>
    <dbReference type="NCBI Taxonomy" id="2038277"/>
    <lineage>
        <taxon>Bacteria</taxon>
        <taxon>Pseudomonadati</taxon>
        <taxon>Pseudomonadota</taxon>
        <taxon>Alphaproteobacteria</taxon>
        <taxon>Hyphomicrobiales</taxon>
        <taxon>Methylobacteriaceae</taxon>
        <taxon>Methylobacterium</taxon>
    </lineage>
</organism>
<dbReference type="PANTHER" id="PTHR30487">
    <property type="entry name" value="TYPE 4 PREPILIN-LIKE PROTEINS LEADER PEPTIDE-PROCESSING ENZYME"/>
    <property type="match status" value="1"/>
</dbReference>
<keyword evidence="3" id="KW-0812">Transmembrane</keyword>
<evidence type="ECO:0000256" key="1">
    <source>
        <dbReference type="ARBA" id="ARBA00005801"/>
    </source>
</evidence>
<evidence type="ECO:0000256" key="2">
    <source>
        <dbReference type="RuleBase" id="RU003793"/>
    </source>
</evidence>
<dbReference type="InterPro" id="IPR050882">
    <property type="entry name" value="Prepilin_peptidase/N-MTase"/>
</dbReference>
<dbReference type="EMBL" id="BPQJ01000003">
    <property type="protein sequence ID" value="GJD60626.1"/>
    <property type="molecule type" value="Genomic_DNA"/>
</dbReference>
<evidence type="ECO:0000259" key="4">
    <source>
        <dbReference type="Pfam" id="PF01478"/>
    </source>
</evidence>
<accession>A0AA37M394</accession>
<dbReference type="GO" id="GO:0005886">
    <property type="term" value="C:plasma membrane"/>
    <property type="evidence" value="ECO:0007669"/>
    <property type="project" value="TreeGrafter"/>
</dbReference>